<protein>
    <submittedName>
        <fullName evidence="2">Uncharacterized protein</fullName>
    </submittedName>
</protein>
<dbReference type="AlphaFoldDB" id="A0A9W6VA20"/>
<gene>
    <name evidence="2" type="ORF">Aglo03_46880</name>
</gene>
<accession>A0A9W6VA20</accession>
<keyword evidence="3" id="KW-1185">Reference proteome</keyword>
<dbReference type="EMBL" id="BSSD01000007">
    <property type="protein sequence ID" value="GLW93872.1"/>
    <property type="molecule type" value="Genomic_DNA"/>
</dbReference>
<proteinExistence type="predicted"/>
<evidence type="ECO:0000313" key="2">
    <source>
        <dbReference type="EMBL" id="GLW93872.1"/>
    </source>
</evidence>
<evidence type="ECO:0000256" key="1">
    <source>
        <dbReference type="SAM" id="MobiDB-lite"/>
    </source>
</evidence>
<reference evidence="2" key="1">
    <citation type="submission" date="2023-02" db="EMBL/GenBank/DDBJ databases">
        <title>Actinokineospora globicatena NBRC 15670.</title>
        <authorList>
            <person name="Ichikawa N."/>
            <person name="Sato H."/>
            <person name="Tonouchi N."/>
        </authorList>
    </citation>
    <scope>NUCLEOTIDE SEQUENCE</scope>
    <source>
        <strain evidence="2">NBRC 15670</strain>
    </source>
</reference>
<feature type="compositionally biased region" description="Basic and acidic residues" evidence="1">
    <location>
        <begin position="48"/>
        <end position="57"/>
    </location>
</feature>
<comment type="caution">
    <text evidence="2">The sequence shown here is derived from an EMBL/GenBank/DDBJ whole genome shotgun (WGS) entry which is preliminary data.</text>
</comment>
<evidence type="ECO:0000313" key="3">
    <source>
        <dbReference type="Proteomes" id="UP001165042"/>
    </source>
</evidence>
<dbReference type="Proteomes" id="UP001165042">
    <property type="component" value="Unassembled WGS sequence"/>
</dbReference>
<feature type="region of interest" description="Disordered" evidence="1">
    <location>
        <begin position="1"/>
        <end position="72"/>
    </location>
</feature>
<name>A0A9W6VA20_9PSEU</name>
<feature type="compositionally biased region" description="Basic and acidic residues" evidence="1">
    <location>
        <begin position="14"/>
        <end position="27"/>
    </location>
</feature>
<sequence>MDFRCARPPAVAAEDARHGHRPGELHAVDPLTAADDACRGRTSPAGDRGQHPDRDPVRGVAPVRTTPSHPAARTACGGAGPVVMGVTGSCPPHLVPARPLS</sequence>
<organism evidence="2 3">
    <name type="scientific">Actinokineospora globicatena</name>
    <dbReference type="NCBI Taxonomy" id="103729"/>
    <lineage>
        <taxon>Bacteria</taxon>
        <taxon>Bacillati</taxon>
        <taxon>Actinomycetota</taxon>
        <taxon>Actinomycetes</taxon>
        <taxon>Pseudonocardiales</taxon>
        <taxon>Pseudonocardiaceae</taxon>
        <taxon>Actinokineospora</taxon>
    </lineage>
</organism>